<evidence type="ECO:0000313" key="1">
    <source>
        <dbReference type="EMBL" id="OGK39646.1"/>
    </source>
</evidence>
<dbReference type="STRING" id="1802055.A3A74_07725"/>
<comment type="caution">
    <text evidence="1">The sequence shown here is derived from an EMBL/GenBank/DDBJ whole genome shotgun (WGS) entry which is preliminary data.</text>
</comment>
<evidence type="ECO:0000313" key="2">
    <source>
        <dbReference type="Proteomes" id="UP000179270"/>
    </source>
</evidence>
<organism evidence="1 2">
    <name type="scientific">Candidatus Roizmanbacteria bacterium RIFCSPLOWO2_01_FULL_35_13</name>
    <dbReference type="NCBI Taxonomy" id="1802055"/>
    <lineage>
        <taxon>Bacteria</taxon>
        <taxon>Candidatus Roizmaniibacteriota</taxon>
    </lineage>
</organism>
<reference evidence="1 2" key="1">
    <citation type="journal article" date="2016" name="Nat. Commun.">
        <title>Thousands of microbial genomes shed light on interconnected biogeochemical processes in an aquifer system.</title>
        <authorList>
            <person name="Anantharaman K."/>
            <person name="Brown C.T."/>
            <person name="Hug L.A."/>
            <person name="Sharon I."/>
            <person name="Castelle C.J."/>
            <person name="Probst A.J."/>
            <person name="Thomas B.C."/>
            <person name="Singh A."/>
            <person name="Wilkins M.J."/>
            <person name="Karaoz U."/>
            <person name="Brodie E.L."/>
            <person name="Williams K.H."/>
            <person name="Hubbard S.S."/>
            <person name="Banfield J.F."/>
        </authorList>
    </citation>
    <scope>NUCLEOTIDE SEQUENCE [LARGE SCALE GENOMIC DNA]</scope>
</reference>
<name>A0A1F7I8F7_9BACT</name>
<sequence length="76" mass="8840">MQNKNILFKLQKKYKDGGFALISQTSGQIYAFGEDIKKLYKLIDKKKIKDEDKIVMHIPPIHVKHVFHISLSIQIS</sequence>
<dbReference type="EMBL" id="MGAF01000046">
    <property type="protein sequence ID" value="OGK39646.1"/>
    <property type="molecule type" value="Genomic_DNA"/>
</dbReference>
<protein>
    <recommendedName>
        <fullName evidence="3">DUF5678 domain-containing protein</fullName>
    </recommendedName>
</protein>
<accession>A0A1F7I8F7</accession>
<gene>
    <name evidence="1" type="ORF">A3A74_07725</name>
</gene>
<evidence type="ECO:0008006" key="3">
    <source>
        <dbReference type="Google" id="ProtNLM"/>
    </source>
</evidence>
<proteinExistence type="predicted"/>
<dbReference type="AlphaFoldDB" id="A0A1F7I8F7"/>
<dbReference type="Proteomes" id="UP000179270">
    <property type="component" value="Unassembled WGS sequence"/>
</dbReference>